<gene>
    <name evidence="3" type="primary">FMP33</name>
    <name evidence="3" type="ORF">FIM1_3342</name>
</gene>
<evidence type="ECO:0000256" key="1">
    <source>
        <dbReference type="SAM" id="MobiDB-lite"/>
    </source>
</evidence>
<keyword evidence="2" id="KW-1133">Transmembrane helix</keyword>
<dbReference type="Proteomes" id="UP000422736">
    <property type="component" value="Chromosome 5"/>
</dbReference>
<feature type="region of interest" description="Disordered" evidence="1">
    <location>
        <begin position="1"/>
        <end position="36"/>
    </location>
</feature>
<organism evidence="3 4">
    <name type="scientific">Kluyveromyces marxianus</name>
    <name type="common">Yeast</name>
    <name type="synonym">Candida kefyr</name>
    <dbReference type="NCBI Taxonomy" id="4911"/>
    <lineage>
        <taxon>Eukaryota</taxon>
        <taxon>Fungi</taxon>
        <taxon>Dikarya</taxon>
        <taxon>Ascomycota</taxon>
        <taxon>Saccharomycotina</taxon>
        <taxon>Saccharomycetes</taxon>
        <taxon>Saccharomycetales</taxon>
        <taxon>Saccharomycetaceae</taxon>
        <taxon>Kluyveromyces</taxon>
    </lineage>
</organism>
<keyword evidence="2" id="KW-0472">Membrane</keyword>
<keyword evidence="2" id="KW-0812">Transmembrane</keyword>
<feature type="transmembrane region" description="Helical" evidence="2">
    <location>
        <begin position="46"/>
        <end position="64"/>
    </location>
</feature>
<proteinExistence type="predicted"/>
<protein>
    <submittedName>
        <fullName evidence="3">Mitochondrial membrane protein FMP33</fullName>
    </submittedName>
</protein>
<feature type="compositionally biased region" description="Low complexity" evidence="1">
    <location>
        <begin position="8"/>
        <end position="18"/>
    </location>
</feature>
<dbReference type="EMBL" id="CP015058">
    <property type="protein sequence ID" value="QGN16625.1"/>
    <property type="molecule type" value="Genomic_DNA"/>
</dbReference>
<evidence type="ECO:0000313" key="3">
    <source>
        <dbReference type="EMBL" id="QGN16625.1"/>
    </source>
</evidence>
<reference evidence="3 4" key="1">
    <citation type="submission" date="2016-03" db="EMBL/GenBank/DDBJ databases">
        <title>How can Kluyveromyces marxianus grow so fast - potential evolutionary course in Saccharomyces Complex revealed by comparative genomics.</title>
        <authorList>
            <person name="Mo W."/>
            <person name="Lu W."/>
            <person name="Yang X."/>
            <person name="Qi J."/>
            <person name="Lv H."/>
        </authorList>
    </citation>
    <scope>NUCLEOTIDE SEQUENCE [LARGE SCALE GENOMIC DNA]</scope>
    <source>
        <strain evidence="3 4">FIM1</strain>
    </source>
</reference>
<name>A0ABX6EW94_KLUMA</name>
<feature type="transmembrane region" description="Helical" evidence="2">
    <location>
        <begin position="142"/>
        <end position="162"/>
    </location>
</feature>
<evidence type="ECO:0000313" key="4">
    <source>
        <dbReference type="Proteomes" id="UP000422736"/>
    </source>
</evidence>
<evidence type="ECO:0000256" key="2">
    <source>
        <dbReference type="SAM" id="Phobius"/>
    </source>
</evidence>
<sequence length="175" mass="19529">MRISRLLQQQSNSNSPNSGDAGPKTPSQKIRSAPKYVQNSPTKANVVANVIINSLFALGLYCLYRDYTITKEKSGSAGTVRIIDTPSNKVSDKKPSEIQQAGSFSQVIHSLTYRDLSALSVTMGFLGYITDVARQSFGKKSLIYRTSVFSLFLFPTSSYLLYKSRYDKTHKLFDY</sequence>
<keyword evidence="4" id="KW-1185">Reference proteome</keyword>
<accession>A0ABX6EW94</accession>